<dbReference type="SMART" id="SM01130">
    <property type="entry name" value="DHDPS"/>
    <property type="match status" value="1"/>
</dbReference>
<dbReference type="CDD" id="cd00408">
    <property type="entry name" value="DHDPS-like"/>
    <property type="match status" value="1"/>
</dbReference>
<evidence type="ECO:0000256" key="3">
    <source>
        <dbReference type="PIRNR" id="PIRNR001365"/>
    </source>
</evidence>
<dbReference type="InterPro" id="IPR002220">
    <property type="entry name" value="DapA-like"/>
</dbReference>
<evidence type="ECO:0000313" key="5">
    <source>
        <dbReference type="Proteomes" id="UP001470288"/>
    </source>
</evidence>
<dbReference type="GO" id="GO:0047448">
    <property type="term" value="F:5-dehydro-4-deoxyglucarate dehydratase activity"/>
    <property type="evidence" value="ECO:0007669"/>
    <property type="project" value="UniProtKB-EC"/>
</dbReference>
<dbReference type="InterPro" id="IPR013785">
    <property type="entry name" value="Aldolase_TIM"/>
</dbReference>
<dbReference type="EMBL" id="JBBMFC010000009">
    <property type="protein sequence ID" value="MEQ2578524.1"/>
    <property type="molecule type" value="Genomic_DNA"/>
</dbReference>
<accession>A0ABV1I007</accession>
<evidence type="ECO:0000313" key="4">
    <source>
        <dbReference type="EMBL" id="MEQ2578524.1"/>
    </source>
</evidence>
<comment type="caution">
    <text evidence="4">The sequence shown here is derived from an EMBL/GenBank/DDBJ whole genome shotgun (WGS) entry which is preliminary data.</text>
</comment>
<dbReference type="SUPFAM" id="SSF51569">
    <property type="entry name" value="Aldolase"/>
    <property type="match status" value="1"/>
</dbReference>
<protein>
    <submittedName>
        <fullName evidence="4">Dihydrodipicolinate synthase family protein</fullName>
        <ecNumber evidence="4">4.1.3.3</ecNumber>
        <ecNumber evidence="4">4.2.1.41</ecNumber>
        <ecNumber evidence="4">4.3.3.7</ecNumber>
    </submittedName>
</protein>
<evidence type="ECO:0000256" key="1">
    <source>
        <dbReference type="ARBA" id="ARBA00007592"/>
    </source>
</evidence>
<organism evidence="4 5">
    <name type="scientific">Hominiventricola aquisgranensis</name>
    <dbReference type="NCBI Taxonomy" id="3133164"/>
    <lineage>
        <taxon>Bacteria</taxon>
        <taxon>Bacillati</taxon>
        <taxon>Bacillota</taxon>
        <taxon>Clostridia</taxon>
        <taxon>Lachnospirales</taxon>
        <taxon>Lachnospiraceae</taxon>
        <taxon>Hominiventricola</taxon>
    </lineage>
</organism>
<name>A0ABV1I007_9FIRM</name>
<dbReference type="EC" id="4.3.3.7" evidence="4"/>
<dbReference type="EC" id="4.2.1.41" evidence="4"/>
<keyword evidence="5" id="KW-1185">Reference proteome</keyword>
<proteinExistence type="inferred from homology"/>
<dbReference type="GO" id="GO:0008747">
    <property type="term" value="F:N-acetylneuraminate lyase activity"/>
    <property type="evidence" value="ECO:0007669"/>
    <property type="project" value="UniProtKB-EC"/>
</dbReference>
<dbReference type="Pfam" id="PF00701">
    <property type="entry name" value="DHDPS"/>
    <property type="match status" value="1"/>
</dbReference>
<comment type="similarity">
    <text evidence="1 3">Belongs to the DapA family.</text>
</comment>
<dbReference type="Gene3D" id="3.20.20.70">
    <property type="entry name" value="Aldolase class I"/>
    <property type="match status" value="1"/>
</dbReference>
<gene>
    <name evidence="4" type="ORF">WMO62_06650</name>
</gene>
<keyword evidence="2 3" id="KW-0456">Lyase</keyword>
<dbReference type="Proteomes" id="UP001470288">
    <property type="component" value="Unassembled WGS sequence"/>
</dbReference>
<sequence>MKPQEMKEHTKGIFHLSLTPFDKNGNLDIPALKQSIRMVTENPLLENEDVVFLALGTTGEFYAMSEEENKKVIDVVTQEVNGKFPVMIGTGRAGTRNTIEISKYAQEAGADGLLVIPPYYTMPTTDGVIRHFESVAESVDIGITIYNNPAASKLWLPAPVIKRLSKVDNIIGLKENTNNPMAFLGMLQTIDEKDMAVFAGLGHFMYQFMCFHGCKGFVTEMLNYAPHLAVDLYHAGLEKDAAKVREVADKMNLFWNWVFRLAAKHSLIPSAVHPMNQLPNDMPYYQAANKAAAQLCGMPSGAARAPMENIPEEEIPELRQILKEMGCNVVA</sequence>
<dbReference type="EC" id="4.1.3.3" evidence="4"/>
<dbReference type="PANTHER" id="PTHR12128">
    <property type="entry name" value="DIHYDRODIPICOLINATE SYNTHASE"/>
    <property type="match status" value="1"/>
</dbReference>
<evidence type="ECO:0000256" key="2">
    <source>
        <dbReference type="ARBA" id="ARBA00023239"/>
    </source>
</evidence>
<reference evidence="4 5" key="1">
    <citation type="submission" date="2024-03" db="EMBL/GenBank/DDBJ databases">
        <title>Human intestinal bacterial collection.</title>
        <authorList>
            <person name="Pauvert C."/>
            <person name="Hitch T.C.A."/>
            <person name="Clavel T."/>
        </authorList>
    </citation>
    <scope>NUCLEOTIDE SEQUENCE [LARGE SCALE GENOMIC DNA]</scope>
    <source>
        <strain evidence="4 5">CLA-AA-H78B</strain>
    </source>
</reference>
<dbReference type="PIRSF" id="PIRSF001365">
    <property type="entry name" value="DHDPS"/>
    <property type="match status" value="1"/>
</dbReference>
<dbReference type="GO" id="GO:0008840">
    <property type="term" value="F:4-hydroxy-tetrahydrodipicolinate synthase activity"/>
    <property type="evidence" value="ECO:0007669"/>
    <property type="project" value="UniProtKB-EC"/>
</dbReference>
<dbReference type="PRINTS" id="PR00146">
    <property type="entry name" value="DHPICSNTHASE"/>
</dbReference>
<dbReference type="PANTHER" id="PTHR12128:SF66">
    <property type="entry name" value="4-HYDROXY-2-OXOGLUTARATE ALDOLASE, MITOCHONDRIAL"/>
    <property type="match status" value="1"/>
</dbReference>
<dbReference type="RefSeq" id="WP_349144216.1">
    <property type="nucleotide sequence ID" value="NZ_JBBMFC010000009.1"/>
</dbReference>